<dbReference type="PANTHER" id="PTHR45527">
    <property type="entry name" value="NONRIBOSOMAL PEPTIDE SYNTHETASE"/>
    <property type="match status" value="1"/>
</dbReference>
<dbReference type="InterPro" id="IPR045851">
    <property type="entry name" value="AMP-bd_C_sf"/>
</dbReference>
<dbReference type="FunFam" id="3.40.50.12780:FF:000012">
    <property type="entry name" value="Non-ribosomal peptide synthetase"/>
    <property type="match status" value="1"/>
</dbReference>
<gene>
    <name evidence="7" type="ORF">BGZ65_007304</name>
</gene>
<dbReference type="GO" id="GO:0043041">
    <property type="term" value="P:amino acid activation for nonribosomal peptide biosynthetic process"/>
    <property type="evidence" value="ECO:0007669"/>
    <property type="project" value="TreeGrafter"/>
</dbReference>
<evidence type="ECO:0000259" key="4">
    <source>
        <dbReference type="Pfam" id="PF00501"/>
    </source>
</evidence>
<evidence type="ECO:0000313" key="8">
    <source>
        <dbReference type="Proteomes" id="UP000749646"/>
    </source>
</evidence>
<dbReference type="CDD" id="cd19531">
    <property type="entry name" value="LCL_NRPS-like"/>
    <property type="match status" value="1"/>
</dbReference>
<protein>
    <recommendedName>
        <fullName evidence="9">Non-ribosomal peptide synthetase</fullName>
    </recommendedName>
</protein>
<evidence type="ECO:0000256" key="2">
    <source>
        <dbReference type="ARBA" id="ARBA00022553"/>
    </source>
</evidence>
<feature type="domain" description="AMP-binding enzyme C-terminal" evidence="6">
    <location>
        <begin position="926"/>
        <end position="999"/>
    </location>
</feature>
<dbReference type="InterPro" id="IPR020845">
    <property type="entry name" value="AMP-binding_CS"/>
</dbReference>
<dbReference type="Pfam" id="PF00668">
    <property type="entry name" value="Condensation"/>
    <property type="match status" value="1"/>
</dbReference>
<comment type="caution">
    <text evidence="7">The sequence shown here is derived from an EMBL/GenBank/DDBJ whole genome shotgun (WGS) entry which is preliminary data.</text>
</comment>
<keyword evidence="8" id="KW-1185">Reference proteome</keyword>
<dbReference type="FunFam" id="3.30.300.30:FF:000010">
    <property type="entry name" value="Enterobactin synthetase component F"/>
    <property type="match status" value="1"/>
</dbReference>
<dbReference type="InterPro" id="IPR000873">
    <property type="entry name" value="AMP-dep_synth/lig_dom"/>
</dbReference>
<evidence type="ECO:0000256" key="3">
    <source>
        <dbReference type="ARBA" id="ARBA00029454"/>
    </source>
</evidence>
<dbReference type="FunFam" id="3.40.50.980:FF:000001">
    <property type="entry name" value="Non-ribosomal peptide synthetase"/>
    <property type="match status" value="1"/>
</dbReference>
<dbReference type="InterPro" id="IPR025110">
    <property type="entry name" value="AMP-bd_C"/>
</dbReference>
<dbReference type="CDD" id="cd05930">
    <property type="entry name" value="A_NRPS"/>
    <property type="match status" value="1"/>
</dbReference>
<dbReference type="GO" id="GO:0044550">
    <property type="term" value="P:secondary metabolite biosynthetic process"/>
    <property type="evidence" value="ECO:0007669"/>
    <property type="project" value="TreeGrafter"/>
</dbReference>
<reference evidence="7" key="1">
    <citation type="journal article" date="2020" name="Fungal Divers.">
        <title>Resolving the Mortierellaceae phylogeny through synthesis of multi-gene phylogenetics and phylogenomics.</title>
        <authorList>
            <person name="Vandepol N."/>
            <person name="Liber J."/>
            <person name="Desiro A."/>
            <person name="Na H."/>
            <person name="Kennedy M."/>
            <person name="Barry K."/>
            <person name="Grigoriev I.V."/>
            <person name="Miller A.N."/>
            <person name="O'Donnell K."/>
            <person name="Stajich J.E."/>
            <person name="Bonito G."/>
        </authorList>
    </citation>
    <scope>NUCLEOTIDE SEQUENCE</scope>
    <source>
        <strain evidence="7">MES-2147</strain>
    </source>
</reference>
<dbReference type="NCBIfam" id="TIGR01733">
    <property type="entry name" value="AA-adenyl-dom"/>
    <property type="match status" value="1"/>
</dbReference>
<dbReference type="GO" id="GO:0031177">
    <property type="term" value="F:phosphopantetheine binding"/>
    <property type="evidence" value="ECO:0007669"/>
    <property type="project" value="TreeGrafter"/>
</dbReference>
<name>A0A9P6JKH6_9FUNG</name>
<accession>A0A9P6JKH6</accession>
<dbReference type="AlphaFoldDB" id="A0A9P6JKH6"/>
<dbReference type="EMBL" id="JAAAHW010004172">
    <property type="protein sequence ID" value="KAF9977670.1"/>
    <property type="molecule type" value="Genomic_DNA"/>
</dbReference>
<comment type="similarity">
    <text evidence="3">Belongs to the NRP synthetase family.</text>
</comment>
<dbReference type="PANTHER" id="PTHR45527:SF1">
    <property type="entry name" value="FATTY ACID SYNTHASE"/>
    <property type="match status" value="1"/>
</dbReference>
<dbReference type="Gene3D" id="3.30.559.30">
    <property type="entry name" value="Nonribosomal peptide synthetase, condensation domain"/>
    <property type="match status" value="1"/>
</dbReference>
<dbReference type="InterPro" id="IPR010071">
    <property type="entry name" value="AA_adenyl_dom"/>
</dbReference>
<evidence type="ECO:0008006" key="9">
    <source>
        <dbReference type="Google" id="ProtNLM"/>
    </source>
</evidence>
<dbReference type="InterPro" id="IPR023213">
    <property type="entry name" value="CAT-like_dom_sf"/>
</dbReference>
<feature type="domain" description="AMP-dependent synthetase/ligase" evidence="4">
    <location>
        <begin position="512"/>
        <end position="867"/>
    </location>
</feature>
<organism evidence="7 8">
    <name type="scientific">Modicella reniformis</name>
    <dbReference type="NCBI Taxonomy" id="1440133"/>
    <lineage>
        <taxon>Eukaryota</taxon>
        <taxon>Fungi</taxon>
        <taxon>Fungi incertae sedis</taxon>
        <taxon>Mucoromycota</taxon>
        <taxon>Mortierellomycotina</taxon>
        <taxon>Mortierellomycetes</taxon>
        <taxon>Mortierellales</taxon>
        <taxon>Mortierellaceae</taxon>
        <taxon>Modicella</taxon>
    </lineage>
</organism>
<feature type="non-terminal residue" evidence="7">
    <location>
        <position position="1"/>
    </location>
</feature>
<evidence type="ECO:0000313" key="7">
    <source>
        <dbReference type="EMBL" id="KAF9977670.1"/>
    </source>
</evidence>
<dbReference type="Gene3D" id="3.30.559.10">
    <property type="entry name" value="Chloramphenicol acetyltransferase-like domain"/>
    <property type="match status" value="1"/>
</dbReference>
<dbReference type="GO" id="GO:0003824">
    <property type="term" value="F:catalytic activity"/>
    <property type="evidence" value="ECO:0007669"/>
    <property type="project" value="InterPro"/>
</dbReference>
<keyword evidence="1" id="KW-0596">Phosphopantetheine</keyword>
<evidence type="ECO:0000256" key="1">
    <source>
        <dbReference type="ARBA" id="ARBA00022450"/>
    </source>
</evidence>
<dbReference type="Gene3D" id="3.30.300.30">
    <property type="match status" value="1"/>
</dbReference>
<proteinExistence type="inferred from homology"/>
<dbReference type="Proteomes" id="UP000749646">
    <property type="component" value="Unassembled WGS sequence"/>
</dbReference>
<dbReference type="OrthoDB" id="329835at2759"/>
<feature type="domain" description="Condensation" evidence="5">
    <location>
        <begin position="46"/>
        <end position="492"/>
    </location>
</feature>
<evidence type="ECO:0000259" key="6">
    <source>
        <dbReference type="Pfam" id="PF13193"/>
    </source>
</evidence>
<dbReference type="Gene3D" id="3.40.50.980">
    <property type="match status" value="2"/>
</dbReference>
<dbReference type="Gene3D" id="2.30.38.10">
    <property type="entry name" value="Luciferase, Domain 3"/>
    <property type="match status" value="1"/>
</dbReference>
<evidence type="ECO:0000259" key="5">
    <source>
        <dbReference type="Pfam" id="PF00668"/>
    </source>
</evidence>
<keyword evidence="2" id="KW-0597">Phosphoprotein</keyword>
<dbReference type="InterPro" id="IPR001242">
    <property type="entry name" value="Condensation_dom"/>
</dbReference>
<dbReference type="SUPFAM" id="SSF56801">
    <property type="entry name" value="Acetyl-CoA synthetase-like"/>
    <property type="match status" value="1"/>
</dbReference>
<dbReference type="FunFam" id="2.30.38.10:FF:000001">
    <property type="entry name" value="Non-ribosomal peptide synthetase PvdI"/>
    <property type="match status" value="1"/>
</dbReference>
<dbReference type="GO" id="GO:0005737">
    <property type="term" value="C:cytoplasm"/>
    <property type="evidence" value="ECO:0007669"/>
    <property type="project" value="TreeGrafter"/>
</dbReference>
<dbReference type="Pfam" id="PF13193">
    <property type="entry name" value="AMP-binding_C"/>
    <property type="match status" value="1"/>
</dbReference>
<dbReference type="SUPFAM" id="SSF52777">
    <property type="entry name" value="CoA-dependent acyltransferases"/>
    <property type="match status" value="2"/>
</dbReference>
<dbReference type="PROSITE" id="PS00455">
    <property type="entry name" value="AMP_BINDING"/>
    <property type="match status" value="1"/>
</dbReference>
<sequence>MATLGVQMPLSDLFASSSLSSLAESARKLRAKAHKSPNVILPVSREGDLELSFSQQRLWFLAQFEGVSDTYHVPLAVHLRGDLNREAWQRTLNALFARHEALRSVFVSVNGKPQVQLLSAHLGIPIRLVDLRGSSDSEVQMDRLCTEEAKIPFNLTSGPLIRALMIQLDDNDHVFMLTQHHIISDGWSLAVLQRELCELYEAYSRDEPESLPPLSIQYPDYAAWERNWLSGERLEVQSSYWRTTMADSPTILTLPTDRPRPAQQSFAGDRVEVHLDAELTRALNRLSQEHGVTMFMTVLTAWSVVLSRLSGQDDIIIGSPTANRNHHQLEPLLGFFVNTLALRIDLSGELTIRQLFERVRSCTIGAQAHGDLPFEQVVDIVQPTRSTGHSPLFQVMFAWQNNDTPEWRLSTLEASLRELDYNTAKFDLELEMFQATDKIVGELRYSTALFDRATIERQIKYLVKMLQEMTSNVEQATTAVGLLGSEESELLLQAWNETKQDYPDHQCIHQLFEKHVDLTPQATALVFVDQELTYAELNERANRLAHRLIEVGVKPDALVAICVERSPAMAIAVMAVLKAGGAYVPLDPSYPKDRLAYIMEDAMPTVLLADITGRDTMREASKLMNQAGHDGQVPTILDPNDQLSSPRTNPLVSGLNSRHLAYVIYTSGSTGKPKGVMIEHQGLVNLVLTRTEVFGINPSSRVLQFFSFSFDGCAQDILATLGLGAALHILPDHIRYDPTQLWEYLDVYSITQAVLTPASVENCKDLRPLTKPITLVFAGDALSEALIRRLQLVVPNGRIVNDYGPTETSVSAIAWQCPQGFSGDIVSIGRPIANKRIYILDQYCQPVPLGAMGELYIGGVGIARGYLQRPELTAERFIQDPFARDTEARMYKTGDLARYLPDGRIIFLGRNDYQVKIRGFRIELGEIEARLADHPDVQSAIVVALGEGVDKRLIAYVVSMPAEQLVYTLRSHLTSCLPDHMIPAAFVRLDALPLNPNGKIDRKALPAPGPDAFASLAYEPPQGELETTLAQIWAELLNLDR</sequence>
<dbReference type="Pfam" id="PF00501">
    <property type="entry name" value="AMP-binding"/>
    <property type="match status" value="1"/>
</dbReference>